<keyword evidence="1" id="KW-0449">Lipoprotein</keyword>
<dbReference type="PROSITE" id="PS51257">
    <property type="entry name" value="PROKAR_LIPOPROTEIN"/>
    <property type="match status" value="1"/>
</dbReference>
<evidence type="ECO:0000313" key="1">
    <source>
        <dbReference type="EMBL" id="OEL10130.1"/>
    </source>
</evidence>
<accession>A0A1E5UBA7</accession>
<dbReference type="KEGG" id="cnr:EB819_09430"/>
<dbReference type="OrthoDB" id="1238193at2"/>
<reference evidence="1 2" key="1">
    <citation type="submission" date="2016-09" db="EMBL/GenBank/DDBJ databases">
        <authorList>
            <person name="Capua I."/>
            <person name="De Benedictis P."/>
            <person name="Joannis T."/>
            <person name="Lombin L.H."/>
            <person name="Cattoli G."/>
        </authorList>
    </citation>
    <scope>NUCLEOTIDE SEQUENCE [LARGE SCALE GENOMIC DNA]</scope>
    <source>
        <strain evidence="1 2">NRS-1</strain>
    </source>
</reference>
<proteinExistence type="predicted"/>
<dbReference type="Proteomes" id="UP000095601">
    <property type="component" value="Unassembled WGS sequence"/>
</dbReference>
<evidence type="ECO:0000313" key="2">
    <source>
        <dbReference type="Proteomes" id="UP000095601"/>
    </source>
</evidence>
<dbReference type="RefSeq" id="WP_069800663.1">
    <property type="nucleotide sequence ID" value="NZ_CP034157.1"/>
</dbReference>
<name>A0A1E5UBA7_9FLAO</name>
<organism evidence="1 2">
    <name type="scientific">Cloacibacterium normanense</name>
    <dbReference type="NCBI Taxonomy" id="237258"/>
    <lineage>
        <taxon>Bacteria</taxon>
        <taxon>Pseudomonadati</taxon>
        <taxon>Bacteroidota</taxon>
        <taxon>Flavobacteriia</taxon>
        <taxon>Flavobacteriales</taxon>
        <taxon>Weeksellaceae</taxon>
    </lineage>
</organism>
<keyword evidence="2" id="KW-1185">Reference proteome</keyword>
<gene>
    <name evidence="1" type="ORF">BHF72_0824</name>
</gene>
<protein>
    <submittedName>
        <fullName evidence="1">Putative lipoprotein</fullName>
    </submittedName>
</protein>
<dbReference type="AlphaFoldDB" id="A0A1E5UBA7"/>
<dbReference type="EMBL" id="MKGI01000079">
    <property type="protein sequence ID" value="OEL10130.1"/>
    <property type="molecule type" value="Genomic_DNA"/>
</dbReference>
<comment type="caution">
    <text evidence="1">The sequence shown here is derived from an EMBL/GenBank/DDBJ whole genome shotgun (WGS) entry which is preliminary data.</text>
</comment>
<sequence length="227" mass="26823">MKNLFLFLIALLSIFSCQKKELNNVYEIPDNISLEELFSLKNYKTQRKQKINDSILHISGTNGAFFLEGNFNTKLSEKTGFWTLTNKNDSKKIEIDYLVFEKNNVHRNQVIFSDKGIIDTLKSKFYHIEWKVENGVKIMKLNFYSPRNKEEKFMRADLNYFISNNGKKIKKSLMENNNGKYEIKIPLEYKKGDEIIGYFSEYISKSVKKEDSVYLANNTIYFYKKVE</sequence>
<dbReference type="STRING" id="237258.SAMN04489756_10395"/>